<dbReference type="SMART" id="SM00895">
    <property type="entry name" value="FCD"/>
    <property type="match status" value="1"/>
</dbReference>
<dbReference type="AlphaFoldDB" id="A0A318T2M5"/>
<dbReference type="InterPro" id="IPR011711">
    <property type="entry name" value="GntR_C"/>
</dbReference>
<dbReference type="GO" id="GO:0003700">
    <property type="term" value="F:DNA-binding transcription factor activity"/>
    <property type="evidence" value="ECO:0007669"/>
    <property type="project" value="InterPro"/>
</dbReference>
<dbReference type="Pfam" id="PF07729">
    <property type="entry name" value="FCD"/>
    <property type="match status" value="1"/>
</dbReference>
<dbReference type="SMART" id="SM00345">
    <property type="entry name" value="HTH_GNTR"/>
    <property type="match status" value="1"/>
</dbReference>
<dbReference type="RefSeq" id="WP_110813326.1">
    <property type="nucleotide sequence ID" value="NZ_QJTE01000001.1"/>
</dbReference>
<evidence type="ECO:0000256" key="3">
    <source>
        <dbReference type="ARBA" id="ARBA00023163"/>
    </source>
</evidence>
<dbReference type="InterPro" id="IPR000524">
    <property type="entry name" value="Tscrpt_reg_HTH_GntR"/>
</dbReference>
<dbReference type="SUPFAM" id="SSF46785">
    <property type="entry name" value="Winged helix' DNA-binding domain"/>
    <property type="match status" value="1"/>
</dbReference>
<accession>A0A318T2M5</accession>
<dbReference type="InterPro" id="IPR008920">
    <property type="entry name" value="TF_FadR/GntR_C"/>
</dbReference>
<proteinExistence type="predicted"/>
<dbReference type="Gene3D" id="1.20.120.530">
    <property type="entry name" value="GntR ligand-binding domain-like"/>
    <property type="match status" value="1"/>
</dbReference>
<dbReference type="OrthoDB" id="9028214at2"/>
<dbReference type="Pfam" id="PF00392">
    <property type="entry name" value="GntR"/>
    <property type="match status" value="1"/>
</dbReference>
<keyword evidence="1" id="KW-0805">Transcription regulation</keyword>
<dbReference type="GO" id="GO:0003677">
    <property type="term" value="F:DNA binding"/>
    <property type="evidence" value="ECO:0007669"/>
    <property type="project" value="UniProtKB-KW"/>
</dbReference>
<feature type="region of interest" description="Disordered" evidence="4">
    <location>
        <begin position="223"/>
        <end position="245"/>
    </location>
</feature>
<keyword evidence="2" id="KW-0238">DNA-binding</keyword>
<dbReference type="SUPFAM" id="SSF48008">
    <property type="entry name" value="GntR ligand-binding domain-like"/>
    <property type="match status" value="1"/>
</dbReference>
<comment type="caution">
    <text evidence="6">The sequence shown here is derived from an EMBL/GenBank/DDBJ whole genome shotgun (WGS) entry which is preliminary data.</text>
</comment>
<dbReference type="CDD" id="cd07377">
    <property type="entry name" value="WHTH_GntR"/>
    <property type="match status" value="1"/>
</dbReference>
<evidence type="ECO:0000256" key="2">
    <source>
        <dbReference type="ARBA" id="ARBA00023125"/>
    </source>
</evidence>
<evidence type="ECO:0000256" key="1">
    <source>
        <dbReference type="ARBA" id="ARBA00023015"/>
    </source>
</evidence>
<dbReference type="PANTHER" id="PTHR43537">
    <property type="entry name" value="TRANSCRIPTIONAL REGULATOR, GNTR FAMILY"/>
    <property type="match status" value="1"/>
</dbReference>
<dbReference type="InterPro" id="IPR036390">
    <property type="entry name" value="WH_DNA-bd_sf"/>
</dbReference>
<dbReference type="Gene3D" id="1.10.10.10">
    <property type="entry name" value="Winged helix-like DNA-binding domain superfamily/Winged helix DNA-binding domain"/>
    <property type="match status" value="1"/>
</dbReference>
<evidence type="ECO:0000256" key="4">
    <source>
        <dbReference type="SAM" id="MobiDB-lite"/>
    </source>
</evidence>
<evidence type="ECO:0000259" key="5">
    <source>
        <dbReference type="PROSITE" id="PS50949"/>
    </source>
</evidence>
<sequence>MSQPPLRRSGKLATAIGDTLRQDILSGRYAPGDKLPSEAQLTEAHGVSRTVVREALAHLRRDGLVEAHQGLGVFVLDRARAMPAERARLTSSLEILELRIALEVAAAGLAALRRSPVQEERILARHAAMLGLMEQGGDAFRAADFALHVAIAEATSNAQFSDFMARIGEAMVPQSYFTPASDEEARRSYRALLMDEHEAIVRAICASDRSAAEEAMRRHLIGSQSRHRDILQSHSLSPAGTDLRA</sequence>
<evidence type="ECO:0000313" key="6">
    <source>
        <dbReference type="EMBL" id="PYE86257.1"/>
    </source>
</evidence>
<feature type="domain" description="HTH gntR-type" evidence="5">
    <location>
        <begin position="10"/>
        <end position="78"/>
    </location>
</feature>
<dbReference type="PANTHER" id="PTHR43537:SF5">
    <property type="entry name" value="UXU OPERON TRANSCRIPTIONAL REGULATOR"/>
    <property type="match status" value="1"/>
</dbReference>
<gene>
    <name evidence="6" type="ORF">DFP88_101936</name>
</gene>
<dbReference type="InterPro" id="IPR036388">
    <property type="entry name" value="WH-like_DNA-bd_sf"/>
</dbReference>
<reference evidence="6 7" key="1">
    <citation type="submission" date="2018-06" db="EMBL/GenBank/DDBJ databases">
        <title>Genomic Encyclopedia of Type Strains, Phase III (KMG-III): the genomes of soil and plant-associated and newly described type strains.</title>
        <authorList>
            <person name="Whitman W."/>
        </authorList>
    </citation>
    <scope>NUCLEOTIDE SEQUENCE [LARGE SCALE GENOMIC DNA]</scope>
    <source>
        <strain evidence="6 7">CECT 9025</strain>
    </source>
</reference>
<evidence type="ECO:0000313" key="7">
    <source>
        <dbReference type="Proteomes" id="UP000248311"/>
    </source>
</evidence>
<dbReference type="PRINTS" id="PR00035">
    <property type="entry name" value="HTHGNTR"/>
</dbReference>
<dbReference type="Proteomes" id="UP000248311">
    <property type="component" value="Unassembled WGS sequence"/>
</dbReference>
<keyword evidence="3" id="KW-0804">Transcription</keyword>
<organism evidence="6 7">
    <name type="scientific">Pseudoroseicyclus aestuarii</name>
    <dbReference type="NCBI Taxonomy" id="1795041"/>
    <lineage>
        <taxon>Bacteria</taxon>
        <taxon>Pseudomonadati</taxon>
        <taxon>Pseudomonadota</taxon>
        <taxon>Alphaproteobacteria</taxon>
        <taxon>Rhodobacterales</taxon>
        <taxon>Paracoccaceae</taxon>
        <taxon>Pseudoroseicyclus</taxon>
    </lineage>
</organism>
<keyword evidence="7" id="KW-1185">Reference proteome</keyword>
<dbReference type="PROSITE" id="PS50949">
    <property type="entry name" value="HTH_GNTR"/>
    <property type="match status" value="1"/>
</dbReference>
<protein>
    <submittedName>
        <fullName evidence="6">GntR family transcriptional regulator</fullName>
    </submittedName>
</protein>
<name>A0A318T2M5_9RHOB</name>
<dbReference type="EMBL" id="QJTE01000001">
    <property type="protein sequence ID" value="PYE86257.1"/>
    <property type="molecule type" value="Genomic_DNA"/>
</dbReference>